<accession>A0ABV7D3A3</accession>
<evidence type="ECO:0000313" key="3">
    <source>
        <dbReference type="Proteomes" id="UP001595444"/>
    </source>
</evidence>
<dbReference type="Proteomes" id="UP001595444">
    <property type="component" value="Unassembled WGS sequence"/>
</dbReference>
<organism evidence="2 3">
    <name type="scientific">Kordiimonas pumila</name>
    <dbReference type="NCBI Taxonomy" id="2161677"/>
    <lineage>
        <taxon>Bacteria</taxon>
        <taxon>Pseudomonadati</taxon>
        <taxon>Pseudomonadota</taxon>
        <taxon>Alphaproteobacteria</taxon>
        <taxon>Kordiimonadales</taxon>
        <taxon>Kordiimonadaceae</taxon>
        <taxon>Kordiimonas</taxon>
    </lineage>
</organism>
<sequence>MTAMACFRLQEAVFAALAAATSLSALVTGVYDEAPTGASYPYAAMGGTNLQPNDLKDRDGASISFDIILWSKEPSQLEVKELMAEVDRVLDKAALGVVGYSLVSLRLQSAAVTRQWNEDGSLYRGRLTYAALVYAS</sequence>
<dbReference type="Gene3D" id="3.30.2000.30">
    <property type="match status" value="1"/>
</dbReference>
<dbReference type="InterPro" id="IPR053745">
    <property type="entry name" value="Viral_Tail_Comp_sf"/>
</dbReference>
<dbReference type="Pfam" id="PF11367">
    <property type="entry name" value="Tail_completion_gp17"/>
    <property type="match status" value="1"/>
</dbReference>
<feature type="signal peptide" evidence="1">
    <location>
        <begin position="1"/>
        <end position="18"/>
    </location>
</feature>
<name>A0ABV7D3A3_9PROT</name>
<gene>
    <name evidence="2" type="ORF">ACFOKA_07045</name>
</gene>
<keyword evidence="1" id="KW-0732">Signal</keyword>
<evidence type="ECO:0000256" key="1">
    <source>
        <dbReference type="SAM" id="SignalP"/>
    </source>
</evidence>
<evidence type="ECO:0000313" key="2">
    <source>
        <dbReference type="EMBL" id="MFC3051653.1"/>
    </source>
</evidence>
<dbReference type="RefSeq" id="WP_194215126.1">
    <property type="nucleotide sequence ID" value="NZ_CP061205.1"/>
</dbReference>
<reference evidence="3" key="1">
    <citation type="journal article" date="2019" name="Int. J. Syst. Evol. Microbiol.">
        <title>The Global Catalogue of Microorganisms (GCM) 10K type strain sequencing project: providing services to taxonomists for standard genome sequencing and annotation.</title>
        <authorList>
            <consortium name="The Broad Institute Genomics Platform"/>
            <consortium name="The Broad Institute Genome Sequencing Center for Infectious Disease"/>
            <person name="Wu L."/>
            <person name="Ma J."/>
        </authorList>
    </citation>
    <scope>NUCLEOTIDE SEQUENCE [LARGE SCALE GENOMIC DNA]</scope>
    <source>
        <strain evidence="3">KCTC 62164</strain>
    </source>
</reference>
<dbReference type="EMBL" id="JBHRSL010000004">
    <property type="protein sequence ID" value="MFC3051653.1"/>
    <property type="molecule type" value="Genomic_DNA"/>
</dbReference>
<protein>
    <submittedName>
        <fullName evidence="2">DUF3168 domain-containing protein</fullName>
    </submittedName>
</protein>
<proteinExistence type="predicted"/>
<keyword evidence="3" id="KW-1185">Reference proteome</keyword>
<comment type="caution">
    <text evidence="2">The sequence shown here is derived from an EMBL/GenBank/DDBJ whole genome shotgun (WGS) entry which is preliminary data.</text>
</comment>
<feature type="chain" id="PRO_5046279720" evidence="1">
    <location>
        <begin position="19"/>
        <end position="136"/>
    </location>
</feature>
<dbReference type="InterPro" id="IPR021508">
    <property type="entry name" value="Gp17-like"/>
</dbReference>